<protein>
    <submittedName>
        <fullName evidence="1">Uncharacterized protein</fullName>
    </submittedName>
</protein>
<sequence length="116" mass="12460">MLDHLQNEIAEEVRAAEVLKTIFRGNAKRGAVPFSARFRAIAGRPIISNAIYLGLWQVRALLLDTLVGGVAVLLRAFSDTGAACCEATGARAESRAKPSRPGELMMPTGYKELFAG</sequence>
<reference evidence="1 2" key="1">
    <citation type="journal article" date="2018" name="Mol. Plant Microbe Interact.">
        <title>Taxonomically Different Co-Microsymbionts of a Relict Legume, Oxytropis popoviana, Have Complementary Sets of Symbiotic Genes and Together Increase the Efficiency of Plant Nodulation.</title>
        <authorList>
            <person name="Safronova V."/>
            <person name="Belimov A."/>
            <person name="Sazanova A."/>
            <person name="Chirak E."/>
            <person name="Verkhozina A."/>
            <person name="Kuznetsova I."/>
            <person name="Andronov E."/>
            <person name="Puhalsky J."/>
            <person name="Tikhonovich I."/>
        </authorList>
    </citation>
    <scope>NUCLEOTIDE SEQUENCE [LARGE SCALE GENOMIC DNA]</scope>
    <source>
        <strain evidence="1 2">Opo-235</strain>
    </source>
</reference>
<accession>A0A3M9X0Q9</accession>
<dbReference type="RefSeq" id="WP_123170521.1">
    <property type="nucleotide sequence ID" value="NZ_QKOD01000022.1"/>
</dbReference>
<evidence type="ECO:0000313" key="1">
    <source>
        <dbReference type="EMBL" id="RNJ41276.1"/>
    </source>
</evidence>
<gene>
    <name evidence="1" type="ORF">DNR46_35080</name>
</gene>
<dbReference type="AlphaFoldDB" id="A0A3M9X0Q9"/>
<dbReference type="EMBL" id="QKOD01000022">
    <property type="protein sequence ID" value="RNJ41276.1"/>
    <property type="molecule type" value="Genomic_DNA"/>
</dbReference>
<organism evidence="1 2">
    <name type="scientific">Mesorhizobium japonicum</name>
    <dbReference type="NCBI Taxonomy" id="2066070"/>
    <lineage>
        <taxon>Bacteria</taxon>
        <taxon>Pseudomonadati</taxon>
        <taxon>Pseudomonadota</taxon>
        <taxon>Alphaproteobacteria</taxon>
        <taxon>Hyphomicrobiales</taxon>
        <taxon>Phyllobacteriaceae</taxon>
        <taxon>Mesorhizobium</taxon>
    </lineage>
</organism>
<evidence type="ECO:0000313" key="2">
    <source>
        <dbReference type="Proteomes" id="UP000275436"/>
    </source>
</evidence>
<proteinExistence type="predicted"/>
<dbReference type="Proteomes" id="UP000275436">
    <property type="component" value="Unassembled WGS sequence"/>
</dbReference>
<comment type="caution">
    <text evidence="1">The sequence shown here is derived from an EMBL/GenBank/DDBJ whole genome shotgun (WGS) entry which is preliminary data.</text>
</comment>
<name>A0A3M9X0Q9_9HYPH</name>